<sequence>MARIDTQPLEDSLFKVIGKFMHYHAVSRELVDAASETIHTLSLALNNIKLSTQEELRPPYIINQLKDSLDWIKRRICMANYILASLIA</sequence>
<reference evidence="1" key="1">
    <citation type="journal article" date="2023" name="IMA Fungus">
        <title>Comparative genomic study of the Penicillium genus elucidates a diverse pangenome and 15 lateral gene transfer events.</title>
        <authorList>
            <person name="Petersen C."/>
            <person name="Sorensen T."/>
            <person name="Nielsen M.R."/>
            <person name="Sondergaard T.E."/>
            <person name="Sorensen J.L."/>
            <person name="Fitzpatrick D.A."/>
            <person name="Frisvad J.C."/>
            <person name="Nielsen K.L."/>
        </authorList>
    </citation>
    <scope>NUCLEOTIDE SEQUENCE</scope>
    <source>
        <strain evidence="1">IBT 12815</strain>
    </source>
</reference>
<reference evidence="1" key="2">
    <citation type="submission" date="2023-01" db="EMBL/GenBank/DDBJ databases">
        <authorList>
            <person name="Petersen C."/>
        </authorList>
    </citation>
    <scope>NUCLEOTIDE SEQUENCE</scope>
    <source>
        <strain evidence="1">IBT 12815</strain>
    </source>
</reference>
<name>A0AAD6GSQ0_9EURO</name>
<dbReference type="Proteomes" id="UP001213799">
    <property type="component" value="Unassembled WGS sequence"/>
</dbReference>
<dbReference type="EMBL" id="JAQJAE010000006">
    <property type="protein sequence ID" value="KAJ5588718.1"/>
    <property type="molecule type" value="Genomic_DNA"/>
</dbReference>
<dbReference type="RefSeq" id="XP_056747737.1">
    <property type="nucleotide sequence ID" value="XM_056902450.1"/>
</dbReference>
<evidence type="ECO:0000313" key="2">
    <source>
        <dbReference type="Proteomes" id="UP001213799"/>
    </source>
</evidence>
<dbReference type="GeneID" id="81592692"/>
<accession>A0AAD6GSQ0</accession>
<evidence type="ECO:0000313" key="1">
    <source>
        <dbReference type="EMBL" id="KAJ5588718.1"/>
    </source>
</evidence>
<organism evidence="1 2">
    <name type="scientific">Penicillium hordei</name>
    <dbReference type="NCBI Taxonomy" id="40994"/>
    <lineage>
        <taxon>Eukaryota</taxon>
        <taxon>Fungi</taxon>
        <taxon>Dikarya</taxon>
        <taxon>Ascomycota</taxon>
        <taxon>Pezizomycotina</taxon>
        <taxon>Eurotiomycetes</taxon>
        <taxon>Eurotiomycetidae</taxon>
        <taxon>Eurotiales</taxon>
        <taxon>Aspergillaceae</taxon>
        <taxon>Penicillium</taxon>
    </lineage>
</organism>
<proteinExistence type="predicted"/>
<dbReference type="AlphaFoldDB" id="A0AAD6GSQ0"/>
<protein>
    <submittedName>
        <fullName evidence="1">Uncharacterized protein</fullName>
    </submittedName>
</protein>
<keyword evidence="2" id="KW-1185">Reference proteome</keyword>
<comment type="caution">
    <text evidence="1">The sequence shown here is derived from an EMBL/GenBank/DDBJ whole genome shotgun (WGS) entry which is preliminary data.</text>
</comment>
<gene>
    <name evidence="1" type="ORF">N7537_011396</name>
</gene>